<evidence type="ECO:0000256" key="1">
    <source>
        <dbReference type="ARBA" id="ARBA00004477"/>
    </source>
</evidence>
<evidence type="ECO:0000256" key="2">
    <source>
        <dbReference type="ARBA" id="ARBA00007956"/>
    </source>
</evidence>
<evidence type="ECO:0000256" key="12">
    <source>
        <dbReference type="SAM" id="MobiDB-lite"/>
    </source>
</evidence>
<feature type="transmembrane region" description="Helical" evidence="11">
    <location>
        <begin position="48"/>
        <end position="67"/>
    </location>
</feature>
<evidence type="ECO:0000313" key="17">
    <source>
        <dbReference type="RefSeq" id="XP_036360691.1"/>
    </source>
</evidence>
<name>A0A7E6F0A1_9MOLL</name>
<organism evidence="15 16">
    <name type="scientific">Octopus sinensis</name>
    <name type="common">East Asian common octopus</name>
    <dbReference type="NCBI Taxonomy" id="2607531"/>
    <lineage>
        <taxon>Eukaryota</taxon>
        <taxon>Metazoa</taxon>
        <taxon>Spiralia</taxon>
        <taxon>Lophotrochozoa</taxon>
        <taxon>Mollusca</taxon>
        <taxon>Cephalopoda</taxon>
        <taxon>Coleoidea</taxon>
        <taxon>Octopodiformes</taxon>
        <taxon>Octopoda</taxon>
        <taxon>Incirrata</taxon>
        <taxon>Octopodidae</taxon>
        <taxon>Octopus</taxon>
    </lineage>
</organism>
<feature type="transmembrane region" description="Helical" evidence="11">
    <location>
        <begin position="105"/>
        <end position="122"/>
    </location>
</feature>
<evidence type="ECO:0000313" key="16">
    <source>
        <dbReference type="RefSeq" id="XP_036360690.1"/>
    </source>
</evidence>
<evidence type="ECO:0000256" key="8">
    <source>
        <dbReference type="ARBA" id="ARBA00022989"/>
    </source>
</evidence>
<keyword evidence="5 11" id="KW-0256">Endoplasmic reticulum</keyword>
<dbReference type="Proteomes" id="UP000515154">
    <property type="component" value="Linkage group LG7"/>
</dbReference>
<dbReference type="GO" id="GO:0006886">
    <property type="term" value="P:intracellular protein transport"/>
    <property type="evidence" value="ECO:0007669"/>
    <property type="project" value="UniProtKB-UniRule"/>
</dbReference>
<comment type="subcellular location">
    <subcellularLocation>
        <location evidence="1 11">Endoplasmic reticulum membrane</location>
        <topology evidence="1 11">Multi-pass membrane protein</topology>
    </subcellularLocation>
</comment>
<dbReference type="InterPro" id="IPR041672">
    <property type="entry name" value="Bap31/Bap29_C"/>
</dbReference>
<dbReference type="Gene3D" id="1.20.5.110">
    <property type="match status" value="1"/>
</dbReference>
<evidence type="ECO:0000256" key="7">
    <source>
        <dbReference type="ARBA" id="ARBA00022927"/>
    </source>
</evidence>
<protein>
    <recommendedName>
        <fullName evidence="11">Endoplasmic reticulum transmembrane protein</fullName>
    </recommendedName>
</protein>
<dbReference type="InterPro" id="IPR040463">
    <property type="entry name" value="BAP29/BAP31_N"/>
</dbReference>
<keyword evidence="3 11" id="KW-0813">Transport</keyword>
<evidence type="ECO:0000256" key="9">
    <source>
        <dbReference type="ARBA" id="ARBA00023054"/>
    </source>
</evidence>
<evidence type="ECO:0000256" key="4">
    <source>
        <dbReference type="ARBA" id="ARBA00022692"/>
    </source>
</evidence>
<accession>A0A7E6F0A1</accession>
<keyword evidence="6 11" id="KW-0931">ER-Golgi transport</keyword>
<keyword evidence="8 11" id="KW-1133">Transmembrane helix</keyword>
<dbReference type="KEGG" id="osn:115214273"/>
<feature type="compositionally biased region" description="Basic and acidic residues" evidence="12">
    <location>
        <begin position="164"/>
        <end position="183"/>
    </location>
</feature>
<comment type="function">
    <text evidence="11">May play a role in anterograde transport of membrane proteins from the endoplasmic reticulum to the Golgi.</text>
</comment>
<sequence length="249" mass="28398">MGLQWTLIYGFLCFEIGLCVLFMLPFISPLVWRKLFKSRLLSFLSDYSYFYVRLLMLGLGVAFVSAISQVRKYDIDSDKLEDVTLTMPGAAQNYHIRLLYAQRNVYISGFTLFLWMILNRMVQLMTAQARLQADLEATHKQALSANEVANKLLNASSSSGTQDTKNDKEENLANSEKEDATKNLEALKTKLKKAEGELGEARTELKETQTDLMAMKSQSEATKCEYDSLLEEYSVLQKKIQQDSNKKDH</sequence>
<dbReference type="Pfam" id="PF18035">
    <property type="entry name" value="Bap31_Bap29_C"/>
    <property type="match status" value="1"/>
</dbReference>
<evidence type="ECO:0000256" key="11">
    <source>
        <dbReference type="RuleBase" id="RU367026"/>
    </source>
</evidence>
<dbReference type="RefSeq" id="XP_036360691.1">
    <property type="nucleotide sequence ID" value="XM_036504798.1"/>
</dbReference>
<feature type="compositionally biased region" description="Basic and acidic residues" evidence="12">
    <location>
        <begin position="195"/>
        <end position="209"/>
    </location>
</feature>
<dbReference type="InterPro" id="IPR008417">
    <property type="entry name" value="BAP29/BAP31"/>
</dbReference>
<feature type="region of interest" description="Disordered" evidence="12">
    <location>
        <begin position="195"/>
        <end position="221"/>
    </location>
</feature>
<keyword evidence="9" id="KW-0175">Coiled coil</keyword>
<gene>
    <name evidence="16 17" type="primary">LOC115214273</name>
</gene>
<evidence type="ECO:0000256" key="3">
    <source>
        <dbReference type="ARBA" id="ARBA00022448"/>
    </source>
</evidence>
<keyword evidence="7 11" id="KW-0653">Protein transport</keyword>
<dbReference type="GO" id="GO:0005789">
    <property type="term" value="C:endoplasmic reticulum membrane"/>
    <property type="evidence" value="ECO:0007669"/>
    <property type="project" value="UniProtKB-SubCell"/>
</dbReference>
<dbReference type="PANTHER" id="PTHR12701">
    <property type="entry name" value="BCR-ASSOCIATED PROTEIN, BAP"/>
    <property type="match status" value="1"/>
</dbReference>
<dbReference type="RefSeq" id="XP_036360690.1">
    <property type="nucleotide sequence ID" value="XM_036504797.1"/>
</dbReference>
<dbReference type="AlphaFoldDB" id="A0A7E6F0A1"/>
<evidence type="ECO:0000256" key="10">
    <source>
        <dbReference type="ARBA" id="ARBA00023136"/>
    </source>
</evidence>
<dbReference type="GO" id="GO:0006888">
    <property type="term" value="P:endoplasmic reticulum to Golgi vesicle-mediated transport"/>
    <property type="evidence" value="ECO:0007669"/>
    <property type="project" value="UniProtKB-UniRule"/>
</dbReference>
<dbReference type="PANTHER" id="PTHR12701:SF20">
    <property type="entry name" value="ENDOPLASMIC RETICULUM TRANSMEMBRANE PROTEIN"/>
    <property type="match status" value="1"/>
</dbReference>
<keyword evidence="10 11" id="KW-0472">Membrane</keyword>
<reference evidence="16 17" key="1">
    <citation type="submission" date="2025-08" db="UniProtKB">
        <authorList>
            <consortium name="RefSeq"/>
        </authorList>
    </citation>
    <scope>IDENTIFICATION</scope>
</reference>
<evidence type="ECO:0000256" key="5">
    <source>
        <dbReference type="ARBA" id="ARBA00022824"/>
    </source>
</evidence>
<feature type="domain" description="BAP29/BAP31 transmembrane" evidence="13">
    <location>
        <begin position="1"/>
        <end position="137"/>
    </location>
</feature>
<keyword evidence="4 11" id="KW-0812">Transmembrane</keyword>
<feature type="domain" description="Bap31/Bap29 cytoplasmic coiled-coil" evidence="14">
    <location>
        <begin position="185"/>
        <end position="248"/>
    </location>
</feature>
<dbReference type="Pfam" id="PF05529">
    <property type="entry name" value="Bap31"/>
    <property type="match status" value="1"/>
</dbReference>
<evidence type="ECO:0000313" key="15">
    <source>
        <dbReference type="Proteomes" id="UP000515154"/>
    </source>
</evidence>
<dbReference type="GO" id="GO:0070973">
    <property type="term" value="P:protein localization to endoplasmic reticulum exit site"/>
    <property type="evidence" value="ECO:0007669"/>
    <property type="project" value="UniProtKB-UniRule"/>
</dbReference>
<feature type="region of interest" description="Disordered" evidence="12">
    <location>
        <begin position="155"/>
        <end position="183"/>
    </location>
</feature>
<evidence type="ECO:0000259" key="13">
    <source>
        <dbReference type="Pfam" id="PF05529"/>
    </source>
</evidence>
<keyword evidence="15" id="KW-1185">Reference proteome</keyword>
<evidence type="ECO:0000256" key="6">
    <source>
        <dbReference type="ARBA" id="ARBA00022892"/>
    </source>
</evidence>
<proteinExistence type="inferred from homology"/>
<comment type="similarity">
    <text evidence="2 11">Belongs to the BCAP29/BCAP31 family.</text>
</comment>
<feature type="transmembrane region" description="Helical" evidence="11">
    <location>
        <begin position="6"/>
        <end position="27"/>
    </location>
</feature>
<evidence type="ECO:0000259" key="14">
    <source>
        <dbReference type="Pfam" id="PF18035"/>
    </source>
</evidence>